<dbReference type="Proteomes" id="UP001486565">
    <property type="component" value="Chromosome"/>
</dbReference>
<dbReference type="InterPro" id="IPR013693">
    <property type="entry name" value="SpoIID/LytB_N"/>
</dbReference>
<evidence type="ECO:0000313" key="2">
    <source>
        <dbReference type="EMBL" id="WZL71354.1"/>
    </source>
</evidence>
<reference evidence="2 3" key="1">
    <citation type="submission" date="2023-03" db="EMBL/GenBank/DDBJ databases">
        <title>Novel Species.</title>
        <authorList>
            <person name="Ma S."/>
        </authorList>
    </citation>
    <scope>NUCLEOTIDE SEQUENCE [LARGE SCALE GENOMIC DNA]</scope>
    <source>
        <strain evidence="2 3">LIND6LT2</strain>
    </source>
</reference>
<accession>A0ABZ2Y7Q3</accession>
<keyword evidence="3" id="KW-1185">Reference proteome</keyword>
<name>A0ABZ2Y7Q3_9FIRM</name>
<dbReference type="PANTHER" id="PTHR30032">
    <property type="entry name" value="N-ACETYLMURAMOYL-L-ALANINE AMIDASE-RELATED"/>
    <property type="match status" value="1"/>
</dbReference>
<feature type="domain" description="Sporulation stage II protein D amidase enhancer LytB N-terminal" evidence="1">
    <location>
        <begin position="214"/>
        <end position="302"/>
    </location>
</feature>
<protein>
    <submittedName>
        <fullName evidence="2">SpoIID/LytB domain-containing protein</fullName>
    </submittedName>
</protein>
<dbReference type="EMBL" id="CP121687">
    <property type="protein sequence ID" value="WZL71354.1"/>
    <property type="molecule type" value="Genomic_DNA"/>
</dbReference>
<dbReference type="Pfam" id="PF08486">
    <property type="entry name" value="SpoIID"/>
    <property type="match status" value="1"/>
</dbReference>
<dbReference type="NCBIfam" id="TIGR02669">
    <property type="entry name" value="SpoIID_LytB"/>
    <property type="match status" value="1"/>
</dbReference>
<dbReference type="InterPro" id="IPR013486">
    <property type="entry name" value="SpoIID/LytB"/>
</dbReference>
<evidence type="ECO:0000259" key="1">
    <source>
        <dbReference type="Pfam" id="PF08486"/>
    </source>
</evidence>
<sequence>MTKKLNLLLCIVFFTYIFMPKLSPAGAVHIPSWVRIGLEYKYKNANRIDIKNNEILMGYELKGDFIPEAVFQSNTGFCVIPSTAYFISINQYFNTYDEAKALAKDFQRLGLDAFPSGLSSSKWTVYIGEFSSYGEAQAISLSASDLTGIEGMIKEPSNTRIMLKNQNEIIAVIEGEEAYPQFVGMSSNFRDEVIDFGDRQYRGRMEFGRYGGAGITAVNVILLDEYLYGVVPSEMYAGWNIEALKAQSVVARNYAVLFMGKHKNSGYDLCDGEHCQAYKGYGVENANSNQAVKETQGELLYYDDEIIETFYFASSGGYTENSENVWITPLPYLKAVPDIYEENHQDWTRSFSKEQIEALLANSGKNIGEVLDLQIVSYTPGGRAMELKIIGTKGSETLTKETVRTFFKSNGVSLPSRMFEIIKNGASSSSNSIVAVGDGNTKKNISQSQIYVIGEDKTIKTLYLENDSVCVQGANGVNEISITPSVSVSGDFVFKGKGSGHGVGLSQWGAKGMADQGYNYKQILSYYYTGTTVR</sequence>
<evidence type="ECO:0000313" key="3">
    <source>
        <dbReference type="Proteomes" id="UP001486565"/>
    </source>
</evidence>
<dbReference type="PANTHER" id="PTHR30032:SF4">
    <property type="entry name" value="AMIDASE ENHANCER"/>
    <property type="match status" value="1"/>
</dbReference>
<proteinExistence type="predicted"/>
<dbReference type="InterPro" id="IPR051922">
    <property type="entry name" value="Bact_Sporulation_Assoc"/>
</dbReference>
<dbReference type="RefSeq" id="WP_341878308.1">
    <property type="nucleotide sequence ID" value="NZ_CP121687.1"/>
</dbReference>
<organism evidence="2 3">
    <name type="scientific">Defluviitalea saccharophila</name>
    <dbReference type="NCBI Taxonomy" id="879970"/>
    <lineage>
        <taxon>Bacteria</taxon>
        <taxon>Bacillati</taxon>
        <taxon>Bacillota</taxon>
        <taxon>Clostridia</taxon>
        <taxon>Lachnospirales</taxon>
        <taxon>Defluviitaleaceae</taxon>
        <taxon>Defluviitalea</taxon>
    </lineage>
</organism>
<gene>
    <name evidence="2" type="ORF">QBE51_05915</name>
</gene>